<gene>
    <name evidence="3" type="ORF">JTE90_004763</name>
</gene>
<dbReference type="GO" id="GO:0005886">
    <property type="term" value="C:plasma membrane"/>
    <property type="evidence" value="ECO:0007669"/>
    <property type="project" value="TreeGrafter"/>
</dbReference>
<name>A0AAV6UWN1_9ARAC</name>
<sequence length="670" mass="74207">MMMRTKPQYLSVLGRKRSSVHSTQKLPQNSGTTWTDALRSCVCVVVMCCSVLYGIVLLILQDNTALTTSNLLVPLIIAGVASITGGICLSEYLSSESNEVVPSTYSCCYQRSSEVLAFFLGWTWILSQASLVASICKSSALLVDQWTDNAVTNLLGQSSFLPYPDALPAFGFVLVCVLFVVTGLSDSLVWFVVFVPLAFVMALVSFAVVRWSGSEEKIETDMNWFGVESIDEALRISTLCLLFFSGPQSLLRISETKVRQKTTATVGPLNVVCFKIVLTILFMAYHTGNSLQTLTGIDNSTEVLASNILHLICLCILGVETFYTLHFVIEDMATDGLLFRSLSKKKRPFCFPIASGSVQILCGIVIGLMVMFLPITVLMVLSVVFPLIVNSWIPFLVLIQRYRDNTTWQYEPMFHTKARNLRNGSRQKIQESQYTNGIGYETIAENPDVSTTCIDEDSPENDSDTDIDSVVQQYKDQAKIANMAILEEHDPSKQVPEPTPSSSFRAKVSIAALFLAASTNAVVLNFADMDNSFSLVVVSVMCLMFSIVILGTLLCLPQNGTQYSLCCTKVHSMPFIPGLSAFVNLCLLVYCLLITWEVFLGWLMLGFLIYFGYGIRSSTAAKSFYNLQPAHINLNPLPSHRKNCIPQVVPSQRKKLKSLQKNGRRKVYVT</sequence>
<evidence type="ECO:0000313" key="3">
    <source>
        <dbReference type="EMBL" id="KAG8188524.1"/>
    </source>
</evidence>
<keyword evidence="1" id="KW-1133">Transmembrane helix</keyword>
<dbReference type="Proteomes" id="UP000827092">
    <property type="component" value="Unassembled WGS sequence"/>
</dbReference>
<feature type="transmembrane region" description="Helical" evidence="1">
    <location>
        <begin position="349"/>
        <end position="372"/>
    </location>
</feature>
<dbReference type="AlphaFoldDB" id="A0AAV6UWN1"/>
<feature type="transmembrane region" description="Helical" evidence="1">
    <location>
        <begin position="599"/>
        <end position="615"/>
    </location>
</feature>
<feature type="transmembrane region" description="Helical" evidence="1">
    <location>
        <begin position="37"/>
        <end position="60"/>
    </location>
</feature>
<feature type="transmembrane region" description="Helical" evidence="1">
    <location>
        <begin position="160"/>
        <end position="181"/>
    </location>
</feature>
<keyword evidence="1" id="KW-0472">Membrane</keyword>
<feature type="transmembrane region" description="Helical" evidence="1">
    <location>
        <begin position="575"/>
        <end position="593"/>
    </location>
</feature>
<feature type="transmembrane region" description="Helical" evidence="1">
    <location>
        <begin position="72"/>
        <end position="94"/>
    </location>
</feature>
<feature type="transmembrane region" description="Helical" evidence="1">
    <location>
        <begin position="533"/>
        <end position="554"/>
    </location>
</feature>
<dbReference type="GO" id="GO:0015171">
    <property type="term" value="F:amino acid transmembrane transporter activity"/>
    <property type="evidence" value="ECO:0007669"/>
    <property type="project" value="TreeGrafter"/>
</dbReference>
<comment type="caution">
    <text evidence="3">The sequence shown here is derived from an EMBL/GenBank/DDBJ whole genome shotgun (WGS) entry which is preliminary data.</text>
</comment>
<protein>
    <recommendedName>
        <fullName evidence="2">Cationic amino acid transporter C-terminal domain-containing protein</fullName>
    </recommendedName>
</protein>
<feature type="transmembrane region" description="Helical" evidence="1">
    <location>
        <begin position="188"/>
        <end position="213"/>
    </location>
</feature>
<evidence type="ECO:0000256" key="1">
    <source>
        <dbReference type="SAM" id="Phobius"/>
    </source>
</evidence>
<feature type="transmembrane region" description="Helical" evidence="1">
    <location>
        <begin position="378"/>
        <end position="399"/>
    </location>
</feature>
<accession>A0AAV6UWN1</accession>
<feature type="transmembrane region" description="Helical" evidence="1">
    <location>
        <begin position="508"/>
        <end position="527"/>
    </location>
</feature>
<dbReference type="EMBL" id="JAFNEN010000237">
    <property type="protein sequence ID" value="KAG8188524.1"/>
    <property type="molecule type" value="Genomic_DNA"/>
</dbReference>
<keyword evidence="1" id="KW-0812">Transmembrane</keyword>
<evidence type="ECO:0000313" key="4">
    <source>
        <dbReference type="Proteomes" id="UP000827092"/>
    </source>
</evidence>
<reference evidence="3 4" key="1">
    <citation type="journal article" date="2022" name="Nat. Ecol. Evol.">
        <title>A masculinizing supergene underlies an exaggerated male reproductive morph in a spider.</title>
        <authorList>
            <person name="Hendrickx F."/>
            <person name="De Corte Z."/>
            <person name="Sonet G."/>
            <person name="Van Belleghem S.M."/>
            <person name="Kostlbacher S."/>
            <person name="Vangestel C."/>
        </authorList>
    </citation>
    <scope>NUCLEOTIDE SEQUENCE [LARGE SCALE GENOMIC DNA]</scope>
    <source>
        <strain evidence="3">W744_W776</strain>
    </source>
</reference>
<feature type="transmembrane region" description="Helical" evidence="1">
    <location>
        <begin position="265"/>
        <end position="288"/>
    </location>
</feature>
<evidence type="ECO:0000259" key="2">
    <source>
        <dbReference type="Pfam" id="PF13906"/>
    </source>
</evidence>
<keyword evidence="4" id="KW-1185">Reference proteome</keyword>
<organism evidence="3 4">
    <name type="scientific">Oedothorax gibbosus</name>
    <dbReference type="NCBI Taxonomy" id="931172"/>
    <lineage>
        <taxon>Eukaryota</taxon>
        <taxon>Metazoa</taxon>
        <taxon>Ecdysozoa</taxon>
        <taxon>Arthropoda</taxon>
        <taxon>Chelicerata</taxon>
        <taxon>Arachnida</taxon>
        <taxon>Araneae</taxon>
        <taxon>Araneomorphae</taxon>
        <taxon>Entelegynae</taxon>
        <taxon>Araneoidea</taxon>
        <taxon>Linyphiidae</taxon>
        <taxon>Erigoninae</taxon>
        <taxon>Oedothorax</taxon>
    </lineage>
</organism>
<dbReference type="Gene3D" id="1.20.1740.10">
    <property type="entry name" value="Amino acid/polyamine transporter I"/>
    <property type="match status" value="1"/>
</dbReference>
<dbReference type="InterPro" id="IPR029485">
    <property type="entry name" value="CAT_C"/>
</dbReference>
<dbReference type="PANTHER" id="PTHR43243:SF20">
    <property type="entry name" value="CATIONIC AMINO ACID TRANSPORTER 3"/>
    <property type="match status" value="1"/>
</dbReference>
<feature type="domain" description="Cationic amino acid transporter C-terminal" evidence="2">
    <location>
        <begin position="573"/>
        <end position="618"/>
    </location>
</feature>
<feature type="transmembrane region" description="Helical" evidence="1">
    <location>
        <begin position="308"/>
        <end position="329"/>
    </location>
</feature>
<proteinExistence type="predicted"/>
<dbReference type="PANTHER" id="PTHR43243">
    <property type="entry name" value="INNER MEMBRANE TRANSPORTER YGJI-RELATED"/>
    <property type="match status" value="1"/>
</dbReference>
<dbReference type="Pfam" id="PF13906">
    <property type="entry name" value="AA_permease_C"/>
    <property type="match status" value="1"/>
</dbReference>